<dbReference type="AlphaFoldDB" id="A0A9P0EJ45"/>
<accession>A0A9P0EJ45</accession>
<evidence type="ECO:0000313" key="17">
    <source>
        <dbReference type="EMBL" id="CAH1395526.1"/>
    </source>
</evidence>
<dbReference type="InterPro" id="IPR002401">
    <property type="entry name" value="Cyt_P450_E_grp-I"/>
</dbReference>
<evidence type="ECO:0000256" key="7">
    <source>
        <dbReference type="ARBA" id="ARBA00022723"/>
    </source>
</evidence>
<dbReference type="GO" id="GO:0020037">
    <property type="term" value="F:heme binding"/>
    <property type="evidence" value="ECO:0007669"/>
    <property type="project" value="InterPro"/>
</dbReference>
<evidence type="ECO:0000256" key="13">
    <source>
        <dbReference type="ARBA" id="ARBA00023136"/>
    </source>
</evidence>
<dbReference type="InterPro" id="IPR001128">
    <property type="entry name" value="Cyt_P450"/>
</dbReference>
<dbReference type="OrthoDB" id="2789670at2759"/>
<evidence type="ECO:0000256" key="11">
    <source>
        <dbReference type="ARBA" id="ARBA00023004"/>
    </source>
</evidence>
<evidence type="ECO:0000256" key="15">
    <source>
        <dbReference type="RuleBase" id="RU000461"/>
    </source>
</evidence>
<comment type="cofactor">
    <cofactor evidence="1 14">
        <name>heme</name>
        <dbReference type="ChEBI" id="CHEBI:30413"/>
    </cofactor>
</comment>
<dbReference type="FunFam" id="1.10.630.10:FF:000182">
    <property type="entry name" value="Cytochrome P450 3A4"/>
    <property type="match status" value="1"/>
</dbReference>
<dbReference type="PRINTS" id="PR00463">
    <property type="entry name" value="EP450I"/>
</dbReference>
<keyword evidence="12 15" id="KW-0503">Monooxygenase</keyword>
<dbReference type="GO" id="GO:0016705">
    <property type="term" value="F:oxidoreductase activity, acting on paired donors, with incorporation or reduction of molecular oxygen"/>
    <property type="evidence" value="ECO:0007669"/>
    <property type="project" value="InterPro"/>
</dbReference>
<keyword evidence="13 16" id="KW-0472">Membrane</keyword>
<keyword evidence="16" id="KW-0812">Transmembrane</keyword>
<dbReference type="Proteomes" id="UP001152798">
    <property type="component" value="Chromosome 3"/>
</dbReference>
<keyword evidence="8" id="KW-0256">Endoplasmic reticulum</keyword>
<dbReference type="GO" id="GO:0004497">
    <property type="term" value="F:monooxygenase activity"/>
    <property type="evidence" value="ECO:0007669"/>
    <property type="project" value="UniProtKB-KW"/>
</dbReference>
<dbReference type="PROSITE" id="PS00086">
    <property type="entry name" value="CYTOCHROME_P450"/>
    <property type="match status" value="1"/>
</dbReference>
<dbReference type="CDD" id="cd11056">
    <property type="entry name" value="CYP6-like"/>
    <property type="match status" value="1"/>
</dbReference>
<keyword evidence="10 15" id="KW-0560">Oxidoreductase</keyword>
<evidence type="ECO:0000256" key="16">
    <source>
        <dbReference type="SAM" id="Phobius"/>
    </source>
</evidence>
<dbReference type="Pfam" id="PF00067">
    <property type="entry name" value="p450"/>
    <property type="match status" value="1"/>
</dbReference>
<protein>
    <recommendedName>
        <fullName evidence="19">Cytochrome P450</fullName>
    </recommendedName>
</protein>
<proteinExistence type="inferred from homology"/>
<evidence type="ECO:0000256" key="14">
    <source>
        <dbReference type="PIRSR" id="PIRSR602401-1"/>
    </source>
</evidence>
<dbReference type="InterPro" id="IPR017972">
    <property type="entry name" value="Cyt_P450_CS"/>
</dbReference>
<feature type="binding site" description="axial binding residue" evidence="14">
    <location>
        <position position="435"/>
    </location>
    <ligand>
        <name>heme</name>
        <dbReference type="ChEBI" id="CHEBI:30413"/>
    </ligand>
    <ligandPart>
        <name>Fe</name>
        <dbReference type="ChEBI" id="CHEBI:18248"/>
    </ligandPart>
</feature>
<comment type="similarity">
    <text evidence="5 15">Belongs to the cytochrome P450 family.</text>
</comment>
<evidence type="ECO:0000256" key="6">
    <source>
        <dbReference type="ARBA" id="ARBA00022617"/>
    </source>
</evidence>
<dbReference type="EMBL" id="OV725079">
    <property type="protein sequence ID" value="CAH1395526.1"/>
    <property type="molecule type" value="Genomic_DNA"/>
</dbReference>
<evidence type="ECO:0008006" key="19">
    <source>
        <dbReference type="Google" id="ProtNLM"/>
    </source>
</evidence>
<dbReference type="InterPro" id="IPR036396">
    <property type="entry name" value="Cyt_P450_sf"/>
</dbReference>
<keyword evidence="16" id="KW-1133">Transmembrane helix</keyword>
<dbReference type="PRINTS" id="PR00385">
    <property type="entry name" value="P450"/>
</dbReference>
<evidence type="ECO:0000256" key="1">
    <source>
        <dbReference type="ARBA" id="ARBA00001971"/>
    </source>
</evidence>
<dbReference type="PANTHER" id="PTHR24292">
    <property type="entry name" value="CYTOCHROME P450"/>
    <property type="match status" value="1"/>
</dbReference>
<reference evidence="17" key="1">
    <citation type="submission" date="2022-01" db="EMBL/GenBank/DDBJ databases">
        <authorList>
            <person name="King R."/>
        </authorList>
    </citation>
    <scope>NUCLEOTIDE SEQUENCE</scope>
</reference>
<organism evidence="17 18">
    <name type="scientific">Nezara viridula</name>
    <name type="common">Southern green stink bug</name>
    <name type="synonym">Cimex viridulus</name>
    <dbReference type="NCBI Taxonomy" id="85310"/>
    <lineage>
        <taxon>Eukaryota</taxon>
        <taxon>Metazoa</taxon>
        <taxon>Ecdysozoa</taxon>
        <taxon>Arthropoda</taxon>
        <taxon>Hexapoda</taxon>
        <taxon>Insecta</taxon>
        <taxon>Pterygota</taxon>
        <taxon>Neoptera</taxon>
        <taxon>Paraneoptera</taxon>
        <taxon>Hemiptera</taxon>
        <taxon>Heteroptera</taxon>
        <taxon>Panheteroptera</taxon>
        <taxon>Pentatomomorpha</taxon>
        <taxon>Pentatomoidea</taxon>
        <taxon>Pentatomidae</taxon>
        <taxon>Pentatominae</taxon>
        <taxon>Nezara</taxon>
    </lineage>
</organism>
<feature type="transmembrane region" description="Helical" evidence="16">
    <location>
        <begin position="6"/>
        <end position="24"/>
    </location>
</feature>
<dbReference type="InterPro" id="IPR050476">
    <property type="entry name" value="Insect_CytP450_Detox"/>
</dbReference>
<evidence type="ECO:0000256" key="12">
    <source>
        <dbReference type="ARBA" id="ARBA00023033"/>
    </source>
</evidence>
<comment type="function">
    <text evidence="2">May be involved in the metabolism of insect hormones and in the breakdown of synthetic insecticides.</text>
</comment>
<evidence type="ECO:0000256" key="8">
    <source>
        <dbReference type="ARBA" id="ARBA00022824"/>
    </source>
</evidence>
<evidence type="ECO:0000313" key="18">
    <source>
        <dbReference type="Proteomes" id="UP001152798"/>
    </source>
</evidence>
<sequence length="493" mass="57009">MLVEAIVVLFIALCLSYSWFFGFWDRRKVVNVKFEFTYLTFSRAFIKNEHLHDIFADIYRKYKSYGTVGFYTILSPMLLVTDPELVKDVLVKEFNKFHDTVMEMKKEVDPLLALNPFVAKGMEKWKELRSIQASNMTTVRFKEVIPIMYRVAENMVNYLAEKKMEPIGAKELSFLYTVDNSCSCGFGVEPSAFTDPENNFVKYANSDKIFKPSPYTMLFHFLLPRMANILKLRISSEDAEEFFKSFVQKMIEYRTSSNITKNDFINYIMKLNQKLKEENKPVYSKLELAAHCLTFYADSTETSSNQLAFFLLDLANHQDVQDKLRKEISSISKSPIDFDLEKVNSINYLNMALNESLRLHTQGNWLSRTCTQDTVIGNAPIPKGTKVFVPIGQFHKDPEYFPDPEKFDPERFSEENKDSIPKYTFLPFGEGPRICVGFKFALLQIRLAVIFLVLNFTILPSNEDGKEEIVLENAPLPTPAPTSKLKFKPINTY</sequence>
<gene>
    <name evidence="17" type="ORF">NEZAVI_LOCUS5787</name>
</gene>
<dbReference type="GO" id="GO:0005506">
    <property type="term" value="F:iron ion binding"/>
    <property type="evidence" value="ECO:0007669"/>
    <property type="project" value="InterPro"/>
</dbReference>
<evidence type="ECO:0000256" key="5">
    <source>
        <dbReference type="ARBA" id="ARBA00010617"/>
    </source>
</evidence>
<keyword evidence="11 14" id="KW-0408">Iron</keyword>
<comment type="subcellular location">
    <subcellularLocation>
        <location evidence="4">Endoplasmic reticulum membrane</location>
        <topology evidence="4">Peripheral membrane protein</topology>
    </subcellularLocation>
    <subcellularLocation>
        <location evidence="3">Microsome membrane</location>
        <topology evidence="3">Peripheral membrane protein</topology>
    </subcellularLocation>
</comment>
<evidence type="ECO:0000256" key="10">
    <source>
        <dbReference type="ARBA" id="ARBA00023002"/>
    </source>
</evidence>
<keyword evidence="6 14" id="KW-0349">Heme</keyword>
<keyword evidence="7 14" id="KW-0479">Metal-binding</keyword>
<dbReference type="Gene3D" id="1.10.630.10">
    <property type="entry name" value="Cytochrome P450"/>
    <property type="match status" value="1"/>
</dbReference>
<dbReference type="PANTHER" id="PTHR24292:SF84">
    <property type="entry name" value="CYTOCHROME P450 28A5-RELATED"/>
    <property type="match status" value="1"/>
</dbReference>
<evidence type="ECO:0000256" key="4">
    <source>
        <dbReference type="ARBA" id="ARBA00004406"/>
    </source>
</evidence>
<evidence type="ECO:0000256" key="2">
    <source>
        <dbReference type="ARBA" id="ARBA00003690"/>
    </source>
</evidence>
<evidence type="ECO:0000256" key="9">
    <source>
        <dbReference type="ARBA" id="ARBA00022848"/>
    </source>
</evidence>
<dbReference type="SUPFAM" id="SSF48264">
    <property type="entry name" value="Cytochrome P450"/>
    <property type="match status" value="1"/>
</dbReference>
<keyword evidence="18" id="KW-1185">Reference proteome</keyword>
<dbReference type="GO" id="GO:0005789">
    <property type="term" value="C:endoplasmic reticulum membrane"/>
    <property type="evidence" value="ECO:0007669"/>
    <property type="project" value="UniProtKB-SubCell"/>
</dbReference>
<evidence type="ECO:0000256" key="3">
    <source>
        <dbReference type="ARBA" id="ARBA00004174"/>
    </source>
</evidence>
<name>A0A9P0EJ45_NEZVI</name>
<keyword evidence="9" id="KW-0492">Microsome</keyword>